<sequence>MKDLTDAELIDLIIDALTSAAYVAVQMVATDIMLFAGTGPDEDP</sequence>
<name>A0A3D9T762_9ACTN</name>
<dbReference type="RefSeq" id="WP_281275924.1">
    <property type="nucleotide sequence ID" value="NZ_QTTT01000001.1"/>
</dbReference>
<comment type="caution">
    <text evidence="2">The sequence shown here is derived from an EMBL/GenBank/DDBJ whole genome shotgun (WGS) entry which is preliminary data.</text>
</comment>
<evidence type="ECO:0000313" key="3">
    <source>
        <dbReference type="Proteomes" id="UP000256661"/>
    </source>
</evidence>
<gene>
    <name evidence="2" type="ORF">DFJ69_6059</name>
</gene>
<dbReference type="AlphaFoldDB" id="A0A3D9T762"/>
<dbReference type="Proteomes" id="UP000256661">
    <property type="component" value="Unassembled WGS sequence"/>
</dbReference>
<evidence type="ECO:0000313" key="2">
    <source>
        <dbReference type="EMBL" id="REF00515.1"/>
    </source>
</evidence>
<reference evidence="2 3" key="1">
    <citation type="submission" date="2018-08" db="EMBL/GenBank/DDBJ databases">
        <title>Sequencing the genomes of 1000 actinobacteria strains.</title>
        <authorList>
            <person name="Klenk H.-P."/>
        </authorList>
    </citation>
    <scope>NUCLEOTIDE SEQUENCE [LARGE SCALE GENOMIC DNA]</scope>
    <source>
        <strain evidence="2 3">DSM 43927</strain>
    </source>
</reference>
<keyword evidence="1" id="KW-1133">Transmembrane helix</keyword>
<keyword evidence="1" id="KW-0812">Transmembrane</keyword>
<keyword evidence="3" id="KW-1185">Reference proteome</keyword>
<organism evidence="2 3">
    <name type="scientific">Thermomonospora umbrina</name>
    <dbReference type="NCBI Taxonomy" id="111806"/>
    <lineage>
        <taxon>Bacteria</taxon>
        <taxon>Bacillati</taxon>
        <taxon>Actinomycetota</taxon>
        <taxon>Actinomycetes</taxon>
        <taxon>Streptosporangiales</taxon>
        <taxon>Thermomonosporaceae</taxon>
        <taxon>Thermomonospora</taxon>
    </lineage>
</organism>
<evidence type="ECO:0000256" key="1">
    <source>
        <dbReference type="SAM" id="Phobius"/>
    </source>
</evidence>
<accession>A0A3D9T762</accession>
<feature type="transmembrane region" description="Helical" evidence="1">
    <location>
        <begin position="12"/>
        <end position="36"/>
    </location>
</feature>
<proteinExistence type="predicted"/>
<dbReference type="EMBL" id="QTTT01000001">
    <property type="protein sequence ID" value="REF00515.1"/>
    <property type="molecule type" value="Genomic_DNA"/>
</dbReference>
<protein>
    <submittedName>
        <fullName evidence="2">Uncharacterized protein</fullName>
    </submittedName>
</protein>
<keyword evidence="1" id="KW-0472">Membrane</keyword>